<dbReference type="RefSeq" id="WP_341407070.1">
    <property type="nucleotide sequence ID" value="NZ_JBBUKT010000010.1"/>
</dbReference>
<accession>A0ABU9AZX2</accession>
<evidence type="ECO:0000313" key="2">
    <source>
        <dbReference type="Proteomes" id="UP001371305"/>
    </source>
</evidence>
<gene>
    <name evidence="1" type="ORF">WKV53_22520</name>
</gene>
<name>A0ABU9AZX2_9BACT</name>
<organism evidence="1 2">
    <name type="scientific">Luteolibacter soli</name>
    <dbReference type="NCBI Taxonomy" id="3135280"/>
    <lineage>
        <taxon>Bacteria</taxon>
        <taxon>Pseudomonadati</taxon>
        <taxon>Verrucomicrobiota</taxon>
        <taxon>Verrucomicrobiia</taxon>
        <taxon>Verrucomicrobiales</taxon>
        <taxon>Verrucomicrobiaceae</taxon>
        <taxon>Luteolibacter</taxon>
    </lineage>
</organism>
<protein>
    <submittedName>
        <fullName evidence="1">Uncharacterized protein</fullName>
    </submittedName>
</protein>
<dbReference type="Proteomes" id="UP001371305">
    <property type="component" value="Unassembled WGS sequence"/>
</dbReference>
<dbReference type="EMBL" id="JBBUKT010000010">
    <property type="protein sequence ID" value="MEK7953306.1"/>
    <property type="molecule type" value="Genomic_DNA"/>
</dbReference>
<keyword evidence="2" id="KW-1185">Reference proteome</keyword>
<comment type="caution">
    <text evidence="1">The sequence shown here is derived from an EMBL/GenBank/DDBJ whole genome shotgun (WGS) entry which is preliminary data.</text>
</comment>
<proteinExistence type="predicted"/>
<sequence length="85" mass="9154">MWAGRPPDGAVVTSVACAFMPEGQGDDLCGIVVSKKALSAALRQVTHIMEVSVVYTVGFEGIIEVAGRRIAVFRIIRPWRKVTPA</sequence>
<reference evidence="1 2" key="1">
    <citation type="submission" date="2024-04" db="EMBL/GenBank/DDBJ databases">
        <title>Luteolibacter sp. isolated from soil.</title>
        <authorList>
            <person name="An J."/>
        </authorList>
    </citation>
    <scope>NUCLEOTIDE SEQUENCE [LARGE SCALE GENOMIC DNA]</scope>
    <source>
        <strain evidence="1 2">Y139</strain>
    </source>
</reference>
<evidence type="ECO:0000313" key="1">
    <source>
        <dbReference type="EMBL" id="MEK7953306.1"/>
    </source>
</evidence>